<name>A0A6J5MCU9_9CAUD</name>
<evidence type="ECO:0000313" key="1">
    <source>
        <dbReference type="EMBL" id="CAB4144001.1"/>
    </source>
</evidence>
<accession>A0A6J5MCU9</accession>
<reference evidence="1" key="1">
    <citation type="submission" date="2020-04" db="EMBL/GenBank/DDBJ databases">
        <authorList>
            <person name="Chiriac C."/>
            <person name="Salcher M."/>
            <person name="Ghai R."/>
            <person name="Kavagutti S V."/>
        </authorList>
    </citation>
    <scope>NUCLEOTIDE SEQUENCE</scope>
</reference>
<protein>
    <submittedName>
        <fullName evidence="1">Uncharacterized protein</fullName>
    </submittedName>
</protein>
<organism evidence="1">
    <name type="scientific">uncultured Caudovirales phage</name>
    <dbReference type="NCBI Taxonomy" id="2100421"/>
    <lineage>
        <taxon>Viruses</taxon>
        <taxon>Duplodnaviria</taxon>
        <taxon>Heunggongvirae</taxon>
        <taxon>Uroviricota</taxon>
        <taxon>Caudoviricetes</taxon>
        <taxon>Peduoviridae</taxon>
        <taxon>Maltschvirus</taxon>
        <taxon>Maltschvirus maltsch</taxon>
    </lineage>
</organism>
<gene>
    <name evidence="1" type="ORF">UFOVP460_12</name>
</gene>
<dbReference type="EMBL" id="LR796434">
    <property type="protein sequence ID" value="CAB4144001.1"/>
    <property type="molecule type" value="Genomic_DNA"/>
</dbReference>
<proteinExistence type="predicted"/>
<sequence>MAQISKGDTFTNGEQVTGSRLNQLVDGSSLLVGAITDQPSITANTLQSTDSTIVNDAGVLKEATIGDFLNSNLPITTSSITGVTGVDIVVAPAAGQKFDVNGALESTTNNTIGNSTVGGNQTVTGDLTVTGATTANGSFTSNGIANFTGTLQVNGSTGYVLTEVTEETIPSFVVSNSVGRPMNTWHNGFTSSTFTKPSDEIWFFEAVLTVNPASVSGVLFVDHFIYASNNANSVIYYNRQGKNIGNVAQTNSSAHTSELKWIVNTGTALTSETVKLWYFVLGSADYIHTFGSTSADASTGKAYPAAKLRIYKYRTA</sequence>